<evidence type="ECO:0000313" key="1">
    <source>
        <dbReference type="EMBL" id="KAA2379215.1"/>
    </source>
</evidence>
<proteinExistence type="predicted"/>
<organism evidence="1 2">
    <name type="scientific">Alistipes onderdonkii</name>
    <dbReference type="NCBI Taxonomy" id="328813"/>
    <lineage>
        <taxon>Bacteria</taxon>
        <taxon>Pseudomonadati</taxon>
        <taxon>Bacteroidota</taxon>
        <taxon>Bacteroidia</taxon>
        <taxon>Bacteroidales</taxon>
        <taxon>Rikenellaceae</taxon>
        <taxon>Alistipes</taxon>
    </lineage>
</organism>
<name>A0A5B3H8A6_9BACT</name>
<sequence length="101" mass="10996">MSMILCVLVAFGAYLPGLSFVYNILITQYLMPGFASGSTSCFIYLKFSGLNEIFALKTGFCPQTVVSAGAVRLGGIARQTGLRQKKAPQVFTTRGACRFRR</sequence>
<comment type="caution">
    <text evidence="1">The sequence shown here is derived from an EMBL/GenBank/DDBJ whole genome shotgun (WGS) entry which is preliminary data.</text>
</comment>
<accession>A0A5B3H8A6</accession>
<dbReference type="AlphaFoldDB" id="A0A5B3H8A6"/>
<reference evidence="1 2" key="1">
    <citation type="journal article" date="2019" name="Nat. Med.">
        <title>A library of human gut bacterial isolates paired with longitudinal multiomics data enables mechanistic microbiome research.</title>
        <authorList>
            <person name="Poyet M."/>
            <person name="Groussin M."/>
            <person name="Gibbons S.M."/>
            <person name="Avila-Pacheco J."/>
            <person name="Jiang X."/>
            <person name="Kearney S.M."/>
            <person name="Perrotta A.R."/>
            <person name="Berdy B."/>
            <person name="Zhao S."/>
            <person name="Lieberman T.D."/>
            <person name="Swanson P.K."/>
            <person name="Smith M."/>
            <person name="Roesemann S."/>
            <person name="Alexander J.E."/>
            <person name="Rich S.A."/>
            <person name="Livny J."/>
            <person name="Vlamakis H."/>
            <person name="Clish C."/>
            <person name="Bullock K."/>
            <person name="Deik A."/>
            <person name="Scott J."/>
            <person name="Pierce K.A."/>
            <person name="Xavier R.J."/>
            <person name="Alm E.J."/>
        </authorList>
    </citation>
    <scope>NUCLEOTIDE SEQUENCE [LARGE SCALE GENOMIC DNA]</scope>
    <source>
        <strain evidence="1 2">BIOML-A266</strain>
    </source>
</reference>
<dbReference type="EMBL" id="VVXH01000005">
    <property type="protein sequence ID" value="KAA2379215.1"/>
    <property type="molecule type" value="Genomic_DNA"/>
</dbReference>
<dbReference type="RefSeq" id="WP_130064851.1">
    <property type="nucleotide sequence ID" value="NZ_RCXC01000005.1"/>
</dbReference>
<gene>
    <name evidence="1" type="ORF">F2Y10_06030</name>
</gene>
<evidence type="ECO:0000313" key="2">
    <source>
        <dbReference type="Proteomes" id="UP000322940"/>
    </source>
</evidence>
<protein>
    <submittedName>
        <fullName evidence="1">Uncharacterized protein</fullName>
    </submittedName>
</protein>
<dbReference type="Proteomes" id="UP000322940">
    <property type="component" value="Unassembled WGS sequence"/>
</dbReference>